<dbReference type="RefSeq" id="WP_125006118.1">
    <property type="nucleotide sequence ID" value="NZ_BHYK01000049.1"/>
</dbReference>
<evidence type="ECO:0000313" key="2">
    <source>
        <dbReference type="Proteomes" id="UP000287872"/>
    </source>
</evidence>
<organism evidence="1 2">
    <name type="scientific">Clostridium tagluense</name>
    <dbReference type="NCBI Taxonomy" id="360422"/>
    <lineage>
        <taxon>Bacteria</taxon>
        <taxon>Bacillati</taxon>
        <taxon>Bacillota</taxon>
        <taxon>Clostridia</taxon>
        <taxon>Eubacteriales</taxon>
        <taxon>Clostridiaceae</taxon>
        <taxon>Clostridium</taxon>
    </lineage>
</organism>
<dbReference type="AlphaFoldDB" id="A0A401UTZ8"/>
<evidence type="ECO:0000313" key="1">
    <source>
        <dbReference type="EMBL" id="GCD12986.1"/>
    </source>
</evidence>
<comment type="caution">
    <text evidence="1">The sequence shown here is derived from an EMBL/GenBank/DDBJ whole genome shotgun (WGS) entry which is preliminary data.</text>
</comment>
<dbReference type="EMBL" id="BHYK01000049">
    <property type="protein sequence ID" value="GCD12986.1"/>
    <property type="molecule type" value="Genomic_DNA"/>
</dbReference>
<dbReference type="Proteomes" id="UP000287872">
    <property type="component" value="Unassembled WGS sequence"/>
</dbReference>
<proteinExistence type="predicted"/>
<gene>
    <name evidence="1" type="ORF">Ctaglu_46090</name>
</gene>
<accession>A0A401UTZ8</accession>
<name>A0A401UTZ8_9CLOT</name>
<protein>
    <submittedName>
        <fullName evidence="1">Uncharacterized protein</fullName>
    </submittedName>
</protein>
<sequence length="302" mass="34938">MEYTFRAYKLLIPNWNTIKDTFFEHIFTMDIEESKTEGKYGFVEVNKEDDKVFGYFAQESIEDFVKYENKKPLKIEDYPWIRTVFIIDTTQLIIFVHKKRYSSKFLTHGGVLERLQGLLSKELSENVLLFPFYAGLDKENYKKVFYDDDNIVKEVKFSKLQGSLIVDGTQLHNPMKELDGLRADSHNRYDSKILKSAYLEANDKGNLSKSPTARAFLEGEGSVGDMIKYETKSGTTFVEFSKAQAKIKIDIDDEAKDIKQIYSIIDIELLSNKSYIDRFTTSEIDNISGIVDEADNTEDKDE</sequence>
<reference evidence="1 2" key="1">
    <citation type="submission" date="2018-11" db="EMBL/GenBank/DDBJ databases">
        <title>Genome sequencing and assembly of Clostridium tagluense strain A121.</title>
        <authorList>
            <person name="Murakami T."/>
            <person name="Segawa T."/>
            <person name="Shcherbakova V.A."/>
            <person name="Mori H."/>
            <person name="Yoshimura Y."/>
        </authorList>
    </citation>
    <scope>NUCLEOTIDE SEQUENCE [LARGE SCALE GENOMIC DNA]</scope>
    <source>
        <strain evidence="1 2">A121</strain>
    </source>
</reference>
<keyword evidence="2" id="KW-1185">Reference proteome</keyword>